<keyword evidence="2" id="KW-1185">Reference proteome</keyword>
<reference evidence="1 2" key="1">
    <citation type="submission" date="2014-04" db="EMBL/GenBank/DDBJ databases">
        <authorList>
            <consortium name="DOE Joint Genome Institute"/>
            <person name="Kuo A."/>
            <person name="Kohler A."/>
            <person name="Costa M.D."/>
            <person name="Nagy L.G."/>
            <person name="Floudas D."/>
            <person name="Copeland A."/>
            <person name="Barry K.W."/>
            <person name="Cichocki N."/>
            <person name="Veneault-Fourrey C."/>
            <person name="LaButti K."/>
            <person name="Lindquist E.A."/>
            <person name="Lipzen A."/>
            <person name="Lundell T."/>
            <person name="Morin E."/>
            <person name="Murat C."/>
            <person name="Sun H."/>
            <person name="Tunlid A."/>
            <person name="Henrissat B."/>
            <person name="Grigoriev I.V."/>
            <person name="Hibbett D.S."/>
            <person name="Martin F."/>
            <person name="Nordberg H.P."/>
            <person name="Cantor M.N."/>
            <person name="Hua S.X."/>
        </authorList>
    </citation>
    <scope>NUCLEOTIDE SEQUENCE [LARGE SCALE GENOMIC DNA]</scope>
    <source>
        <strain evidence="1 2">Marx 270</strain>
    </source>
</reference>
<dbReference type="Proteomes" id="UP000054217">
    <property type="component" value="Unassembled WGS sequence"/>
</dbReference>
<name>A0A0C3MUQ2_PISTI</name>
<dbReference type="AlphaFoldDB" id="A0A0C3MUQ2"/>
<proteinExistence type="predicted"/>
<reference evidence="2" key="2">
    <citation type="submission" date="2015-01" db="EMBL/GenBank/DDBJ databases">
        <title>Evolutionary Origins and Diversification of the Mycorrhizal Mutualists.</title>
        <authorList>
            <consortium name="DOE Joint Genome Institute"/>
            <consortium name="Mycorrhizal Genomics Consortium"/>
            <person name="Kohler A."/>
            <person name="Kuo A."/>
            <person name="Nagy L.G."/>
            <person name="Floudas D."/>
            <person name="Copeland A."/>
            <person name="Barry K.W."/>
            <person name="Cichocki N."/>
            <person name="Veneault-Fourrey C."/>
            <person name="LaButti K."/>
            <person name="Lindquist E.A."/>
            <person name="Lipzen A."/>
            <person name="Lundell T."/>
            <person name="Morin E."/>
            <person name="Murat C."/>
            <person name="Riley R."/>
            <person name="Ohm R."/>
            <person name="Sun H."/>
            <person name="Tunlid A."/>
            <person name="Henrissat B."/>
            <person name="Grigoriev I.V."/>
            <person name="Hibbett D.S."/>
            <person name="Martin F."/>
        </authorList>
    </citation>
    <scope>NUCLEOTIDE SEQUENCE [LARGE SCALE GENOMIC DNA]</scope>
    <source>
        <strain evidence="2">Marx 270</strain>
    </source>
</reference>
<organism evidence="1 2">
    <name type="scientific">Pisolithus tinctorius Marx 270</name>
    <dbReference type="NCBI Taxonomy" id="870435"/>
    <lineage>
        <taxon>Eukaryota</taxon>
        <taxon>Fungi</taxon>
        <taxon>Dikarya</taxon>
        <taxon>Basidiomycota</taxon>
        <taxon>Agaricomycotina</taxon>
        <taxon>Agaricomycetes</taxon>
        <taxon>Agaricomycetidae</taxon>
        <taxon>Boletales</taxon>
        <taxon>Sclerodermatineae</taxon>
        <taxon>Pisolithaceae</taxon>
        <taxon>Pisolithus</taxon>
    </lineage>
</organism>
<dbReference type="EMBL" id="KN832466">
    <property type="protein sequence ID" value="KIN92704.1"/>
    <property type="molecule type" value="Genomic_DNA"/>
</dbReference>
<accession>A0A0C3MUQ2</accession>
<sequence length="71" mass="8147">MVRTNDELLITTVSHDMHQRRSVRLCHKNPSTFGPKPSRNQELGMTRYACVDGRGEFRATRNICTVTLPVF</sequence>
<evidence type="ECO:0000313" key="2">
    <source>
        <dbReference type="Proteomes" id="UP000054217"/>
    </source>
</evidence>
<dbReference type="HOGENOM" id="CLU_2741081_0_0_1"/>
<evidence type="ECO:0000313" key="1">
    <source>
        <dbReference type="EMBL" id="KIN92704.1"/>
    </source>
</evidence>
<protein>
    <submittedName>
        <fullName evidence="1">Uncharacterized protein</fullName>
    </submittedName>
</protein>
<dbReference type="InParanoid" id="A0A0C3MUQ2"/>
<gene>
    <name evidence="1" type="ORF">M404DRAFT_1009415</name>
</gene>